<protein>
    <submittedName>
        <fullName evidence="1">Glutamate-rich protein GrpB</fullName>
    </submittedName>
</protein>
<dbReference type="InterPro" id="IPR007344">
    <property type="entry name" value="GrpB/CoaE"/>
</dbReference>
<name>A0A0L0QTA7_VIRPA</name>
<comment type="caution">
    <text evidence="1">The sequence shown here is derived from an EMBL/GenBank/DDBJ whole genome shotgun (WGS) entry which is preliminary data.</text>
</comment>
<dbReference type="Pfam" id="PF04229">
    <property type="entry name" value="GrpB"/>
    <property type="match status" value="1"/>
</dbReference>
<keyword evidence="2" id="KW-1185">Reference proteome</keyword>
<proteinExistence type="predicted"/>
<dbReference type="EMBL" id="LGTO01000004">
    <property type="protein sequence ID" value="KNE21816.1"/>
    <property type="molecule type" value="Genomic_DNA"/>
</dbReference>
<dbReference type="Gene3D" id="3.30.460.10">
    <property type="entry name" value="Beta Polymerase, domain 2"/>
    <property type="match status" value="1"/>
</dbReference>
<organism evidence="1 2">
    <name type="scientific">Virgibacillus pantothenticus</name>
    <dbReference type="NCBI Taxonomy" id="1473"/>
    <lineage>
        <taxon>Bacteria</taxon>
        <taxon>Bacillati</taxon>
        <taxon>Bacillota</taxon>
        <taxon>Bacilli</taxon>
        <taxon>Bacillales</taxon>
        <taxon>Bacillaceae</taxon>
        <taxon>Virgibacillus</taxon>
    </lineage>
</organism>
<dbReference type="OrthoDB" id="9799092at2"/>
<dbReference type="InterPro" id="IPR043519">
    <property type="entry name" value="NT_sf"/>
</dbReference>
<accession>A0A0L0QTA7</accession>
<dbReference type="AlphaFoldDB" id="A0A0L0QTA7"/>
<dbReference type="GeneID" id="66869531"/>
<dbReference type="PATRIC" id="fig|1473.5.peg.3546"/>
<evidence type="ECO:0000313" key="2">
    <source>
        <dbReference type="Proteomes" id="UP000036780"/>
    </source>
</evidence>
<dbReference type="PANTHER" id="PTHR34822">
    <property type="entry name" value="GRPB DOMAIN PROTEIN (AFU_ORTHOLOGUE AFUA_1G01530)"/>
    <property type="match status" value="1"/>
</dbReference>
<evidence type="ECO:0000313" key="1">
    <source>
        <dbReference type="EMBL" id="KNE21816.1"/>
    </source>
</evidence>
<gene>
    <name evidence="1" type="ORF">AFK71_03110</name>
</gene>
<dbReference type="PANTHER" id="PTHR34822:SF1">
    <property type="entry name" value="GRPB FAMILY PROTEIN"/>
    <property type="match status" value="1"/>
</dbReference>
<reference evidence="2" key="1">
    <citation type="submission" date="2015-07" db="EMBL/GenBank/DDBJ databases">
        <title>Fjat-10053 dsm26.</title>
        <authorList>
            <person name="Liu B."/>
            <person name="Wang J."/>
            <person name="Zhu Y."/>
            <person name="Liu G."/>
            <person name="Chen Q."/>
            <person name="Chen Z."/>
            <person name="Lan J."/>
            <person name="Che J."/>
            <person name="Ge C."/>
            <person name="Shi H."/>
            <person name="Pan Z."/>
            <person name="Liu X."/>
        </authorList>
    </citation>
    <scope>NUCLEOTIDE SEQUENCE [LARGE SCALE GENOMIC DNA]</scope>
    <source>
        <strain evidence="2">DSM 26</strain>
    </source>
</reference>
<dbReference type="Proteomes" id="UP000036780">
    <property type="component" value="Unassembled WGS sequence"/>
</dbReference>
<dbReference type="SUPFAM" id="SSF81301">
    <property type="entry name" value="Nucleotidyltransferase"/>
    <property type="match status" value="1"/>
</dbReference>
<sequence length="173" mass="19844">MRKVIVTPYQSKWQNLFMQEAKNIAAIFKTELVAMHHIGSTAVPGLAAKPIIDIMPVVSSIEKVDQYIEEMENLGYVALGENGIEGRRYFNKGGNERTHHVHVFEEGDDHIKRHLAFKDYLIAHPSIAKKYGDLKTALAIKYPKQIEAYISEKNDFVKEVEQEALTWYRLKEA</sequence>
<dbReference type="RefSeq" id="WP_050350094.1">
    <property type="nucleotide sequence ID" value="NZ_CP073011.1"/>
</dbReference>